<evidence type="ECO:0000259" key="1">
    <source>
        <dbReference type="Pfam" id="PF01523"/>
    </source>
</evidence>
<feature type="domain" description="Metalloprotease TldD/E central" evidence="3">
    <location>
        <begin position="121"/>
        <end position="226"/>
    </location>
</feature>
<dbReference type="Pfam" id="PF19289">
    <property type="entry name" value="PmbA_TldD_3rd"/>
    <property type="match status" value="1"/>
</dbReference>
<dbReference type="GO" id="GO:0005829">
    <property type="term" value="C:cytosol"/>
    <property type="evidence" value="ECO:0007669"/>
    <property type="project" value="TreeGrafter"/>
</dbReference>
<dbReference type="GO" id="GO:0006508">
    <property type="term" value="P:proteolysis"/>
    <property type="evidence" value="ECO:0007669"/>
    <property type="project" value="InterPro"/>
</dbReference>
<reference evidence="4" key="1">
    <citation type="submission" date="2018-06" db="EMBL/GenBank/DDBJ databases">
        <authorList>
            <person name="Zhirakovskaya E."/>
        </authorList>
    </citation>
    <scope>NUCLEOTIDE SEQUENCE</scope>
</reference>
<evidence type="ECO:0000259" key="3">
    <source>
        <dbReference type="Pfam" id="PF19290"/>
    </source>
</evidence>
<dbReference type="InterPro" id="IPR047657">
    <property type="entry name" value="PmbA"/>
</dbReference>
<feature type="domain" description="Metalloprotease TldD/E C-terminal" evidence="2">
    <location>
        <begin position="234"/>
        <end position="449"/>
    </location>
</feature>
<sequence>MSKQPESDQLDASVQQILHLAKQAGAKNAEAILVQSRNTSISVREGEVEEVESSESQDLGLRVLIGHRQACVSTSDLSTSGLAKMAERAVAMAALAPEDPYCGLASPEQVQTATLDLQLCDPASPDLAQLTERALAAEAAALAVAGVNLPATASASWSTGAVCHRASNGLFRAHCSSFHGASVMALASDDGGTERDWAQTGARWLEDIRDPNAIGAEAGQRAVARLGASKGAGGKLPVLFERRTAKSLLGMFLGGITGSSVARGVSFLKDKMGEQVFADNVSILEQPLRLRGSGSGEIDSEGFQRQEKQLIEQGRLTTWLHNLASARQLQQQPTAHAATGIGSPPGTRLSNVYLAAGDKTPEQLIQQTGMGLVVTDAFGASFNGGTGDWSIGIAGYYFRNGTRAEPFSEMTVAGNMLDIFKIIVPASDLKFEDSMETPSLLVPELTVAGQ</sequence>
<dbReference type="SUPFAM" id="SSF111283">
    <property type="entry name" value="Putative modulator of DNA gyrase, PmbA/TldD"/>
    <property type="match status" value="1"/>
</dbReference>
<dbReference type="GO" id="GO:0008237">
    <property type="term" value="F:metallopeptidase activity"/>
    <property type="evidence" value="ECO:0007669"/>
    <property type="project" value="InterPro"/>
</dbReference>
<dbReference type="InterPro" id="IPR035068">
    <property type="entry name" value="TldD/PmbA_N"/>
</dbReference>
<dbReference type="Gene3D" id="3.30.2290.10">
    <property type="entry name" value="PmbA/TldD superfamily"/>
    <property type="match status" value="1"/>
</dbReference>
<dbReference type="PANTHER" id="PTHR43421:SF1">
    <property type="entry name" value="METALLOPROTEASE PMBA"/>
    <property type="match status" value="1"/>
</dbReference>
<dbReference type="InterPro" id="IPR002510">
    <property type="entry name" value="Metalloprtase-TldD/E_N"/>
</dbReference>
<feature type="domain" description="Metalloprotease TldD/E N-terminal" evidence="1">
    <location>
        <begin position="29"/>
        <end position="93"/>
    </location>
</feature>
<accession>A0A3B0S2V0</accession>
<dbReference type="Pfam" id="PF01523">
    <property type="entry name" value="PmbA_TldD_1st"/>
    <property type="match status" value="1"/>
</dbReference>
<organism evidence="4">
    <name type="scientific">hydrothermal vent metagenome</name>
    <dbReference type="NCBI Taxonomy" id="652676"/>
    <lineage>
        <taxon>unclassified sequences</taxon>
        <taxon>metagenomes</taxon>
        <taxon>ecological metagenomes</taxon>
    </lineage>
</organism>
<dbReference type="Pfam" id="PF19290">
    <property type="entry name" value="PmbA_TldD_2nd"/>
    <property type="match status" value="1"/>
</dbReference>
<evidence type="ECO:0000313" key="4">
    <source>
        <dbReference type="EMBL" id="VAW00575.1"/>
    </source>
</evidence>
<dbReference type="InterPro" id="IPR045570">
    <property type="entry name" value="Metalloprtase-TldD/E_cen_dom"/>
</dbReference>
<dbReference type="InterPro" id="IPR036059">
    <property type="entry name" value="TldD/PmbA_sf"/>
</dbReference>
<dbReference type="InterPro" id="IPR045569">
    <property type="entry name" value="Metalloprtase-TldD/E_C"/>
</dbReference>
<dbReference type="AlphaFoldDB" id="A0A3B0S2V0"/>
<dbReference type="EMBL" id="UOEE01000298">
    <property type="protein sequence ID" value="VAW00575.1"/>
    <property type="molecule type" value="Genomic_DNA"/>
</dbReference>
<dbReference type="PANTHER" id="PTHR43421">
    <property type="entry name" value="METALLOPROTEASE PMBA"/>
    <property type="match status" value="1"/>
</dbReference>
<proteinExistence type="predicted"/>
<evidence type="ECO:0000259" key="2">
    <source>
        <dbReference type="Pfam" id="PF19289"/>
    </source>
</evidence>
<gene>
    <name evidence="4" type="ORF">MNBD_ALPHA06-600</name>
</gene>
<protein>
    <submittedName>
        <fullName evidence="4">TldE protein, part of TldE/TldD proteolytic complex</fullName>
    </submittedName>
</protein>
<name>A0A3B0S2V0_9ZZZZ</name>